<dbReference type="AlphaFoldDB" id="A0A0F9R9F0"/>
<reference evidence="1" key="1">
    <citation type="journal article" date="2015" name="Nature">
        <title>Complex archaea that bridge the gap between prokaryotes and eukaryotes.</title>
        <authorList>
            <person name="Spang A."/>
            <person name="Saw J.H."/>
            <person name="Jorgensen S.L."/>
            <person name="Zaremba-Niedzwiedzka K."/>
            <person name="Martijn J."/>
            <person name="Lind A.E."/>
            <person name="van Eijk R."/>
            <person name="Schleper C."/>
            <person name="Guy L."/>
            <person name="Ettema T.J."/>
        </authorList>
    </citation>
    <scope>NUCLEOTIDE SEQUENCE</scope>
</reference>
<gene>
    <name evidence="1" type="ORF">LCGC14_0677010</name>
</gene>
<evidence type="ECO:0000313" key="1">
    <source>
        <dbReference type="EMBL" id="KKN46007.1"/>
    </source>
</evidence>
<sequence>MINCGDMLEMSKEQEIKKINRDALVAKLYTSREMLKEFSTDLRHADSSVELAFKLGEWKNTMLGVITELIKEVDELDE</sequence>
<name>A0A0F9R9F0_9ZZZZ</name>
<protein>
    <submittedName>
        <fullName evidence="1">Uncharacterized protein</fullName>
    </submittedName>
</protein>
<dbReference type="EMBL" id="LAZR01001353">
    <property type="protein sequence ID" value="KKN46007.1"/>
    <property type="molecule type" value="Genomic_DNA"/>
</dbReference>
<organism evidence="1">
    <name type="scientific">marine sediment metagenome</name>
    <dbReference type="NCBI Taxonomy" id="412755"/>
    <lineage>
        <taxon>unclassified sequences</taxon>
        <taxon>metagenomes</taxon>
        <taxon>ecological metagenomes</taxon>
    </lineage>
</organism>
<accession>A0A0F9R9F0</accession>
<proteinExistence type="predicted"/>
<comment type="caution">
    <text evidence="1">The sequence shown here is derived from an EMBL/GenBank/DDBJ whole genome shotgun (WGS) entry which is preliminary data.</text>
</comment>